<gene>
    <name evidence="3" type="ORF">Pmar_PMAR016960</name>
</gene>
<proteinExistence type="predicted"/>
<organism evidence="4">
    <name type="scientific">Perkinsus marinus (strain ATCC 50983 / TXsc)</name>
    <dbReference type="NCBI Taxonomy" id="423536"/>
    <lineage>
        <taxon>Eukaryota</taxon>
        <taxon>Sar</taxon>
        <taxon>Alveolata</taxon>
        <taxon>Perkinsozoa</taxon>
        <taxon>Perkinsea</taxon>
        <taxon>Perkinsida</taxon>
        <taxon>Perkinsidae</taxon>
        <taxon>Perkinsus</taxon>
    </lineage>
</organism>
<dbReference type="RefSeq" id="XP_002779761.1">
    <property type="nucleotide sequence ID" value="XM_002779715.1"/>
</dbReference>
<accession>C5KVD7</accession>
<keyword evidence="2" id="KW-0732">Signal</keyword>
<sequence>MRLATTVIAALAATLLNPVGGSFLIKKKSPPWNSKRLRKEAVNYGDVHEPAKDSREGLEKYHLQGKHKETTEEP</sequence>
<feature type="chain" id="PRO_5002952869" evidence="2">
    <location>
        <begin position="22"/>
        <end position="74"/>
    </location>
</feature>
<evidence type="ECO:0000313" key="4">
    <source>
        <dbReference type="Proteomes" id="UP000007800"/>
    </source>
</evidence>
<reference evidence="3 4" key="1">
    <citation type="submission" date="2008-07" db="EMBL/GenBank/DDBJ databases">
        <authorList>
            <person name="El-Sayed N."/>
            <person name="Caler E."/>
            <person name="Inman J."/>
            <person name="Amedeo P."/>
            <person name="Hass B."/>
            <person name="Wortman J."/>
        </authorList>
    </citation>
    <scope>NUCLEOTIDE SEQUENCE [LARGE SCALE GENOMIC DNA]</scope>
    <source>
        <strain evidence="4">ATCC 50983 / TXsc</strain>
    </source>
</reference>
<dbReference type="AlphaFoldDB" id="C5KVD7"/>
<evidence type="ECO:0000256" key="1">
    <source>
        <dbReference type="SAM" id="MobiDB-lite"/>
    </source>
</evidence>
<dbReference type="GeneID" id="9046950"/>
<name>C5KVD7_PERM5</name>
<feature type="non-terminal residue" evidence="3">
    <location>
        <position position="74"/>
    </location>
</feature>
<feature type="region of interest" description="Disordered" evidence="1">
    <location>
        <begin position="44"/>
        <end position="74"/>
    </location>
</feature>
<evidence type="ECO:0000256" key="2">
    <source>
        <dbReference type="SAM" id="SignalP"/>
    </source>
</evidence>
<dbReference type="Proteomes" id="UP000007800">
    <property type="component" value="Unassembled WGS sequence"/>
</dbReference>
<evidence type="ECO:0000313" key="3">
    <source>
        <dbReference type="EMBL" id="EER11556.1"/>
    </source>
</evidence>
<dbReference type="EMBL" id="GG676485">
    <property type="protein sequence ID" value="EER11556.1"/>
    <property type="molecule type" value="Genomic_DNA"/>
</dbReference>
<feature type="compositionally biased region" description="Basic and acidic residues" evidence="1">
    <location>
        <begin position="46"/>
        <end position="74"/>
    </location>
</feature>
<dbReference type="InParanoid" id="C5KVD7"/>
<protein>
    <submittedName>
        <fullName evidence="3">Uncharacterized protein</fullName>
    </submittedName>
</protein>
<keyword evidence="4" id="KW-1185">Reference proteome</keyword>
<feature type="signal peptide" evidence="2">
    <location>
        <begin position="1"/>
        <end position="21"/>
    </location>
</feature>